<evidence type="ECO:0000313" key="1">
    <source>
        <dbReference type="EMBL" id="KAJ4706999.1"/>
    </source>
</evidence>
<name>A0ACC1X8I8_MELAZ</name>
<gene>
    <name evidence="1" type="ORF">OWV82_020575</name>
</gene>
<keyword evidence="2" id="KW-1185">Reference proteome</keyword>
<evidence type="ECO:0000313" key="2">
    <source>
        <dbReference type="Proteomes" id="UP001164539"/>
    </source>
</evidence>
<sequence length="345" mass="38312">MAGIRLPPEESELSQQQHLQQGRATGDLVSDDERSVAADSWSIKSEYGSTLDDDQRHADAAEALSSAANFRASSDYNSDKEEPDPEGITSMLGLQSYWDAAYADELANFREHGHAGEVWFGVDVMDVVASWTKSLCLEISQDHMQNHTDDLSKPVDESDKYLSSWSILDVGTGNGLLLQELAKQGFSDLTGVDYSEDAINLAQSLAERDGFSNIKFLVDDVLETKLERQFQLVMDKGTLDAIGLHPDGLLKRIMYWDSVSKLVAPGGLLVITSCNNTKDELVQEVLNLHHRRIDVPQESDNCRDQEAAACRESPFRYLNHVRTYPTFMFGGTEGSRVATVAFLRN</sequence>
<organism evidence="1 2">
    <name type="scientific">Melia azedarach</name>
    <name type="common">Chinaberry tree</name>
    <dbReference type="NCBI Taxonomy" id="155640"/>
    <lineage>
        <taxon>Eukaryota</taxon>
        <taxon>Viridiplantae</taxon>
        <taxon>Streptophyta</taxon>
        <taxon>Embryophyta</taxon>
        <taxon>Tracheophyta</taxon>
        <taxon>Spermatophyta</taxon>
        <taxon>Magnoliopsida</taxon>
        <taxon>eudicotyledons</taxon>
        <taxon>Gunneridae</taxon>
        <taxon>Pentapetalae</taxon>
        <taxon>rosids</taxon>
        <taxon>malvids</taxon>
        <taxon>Sapindales</taxon>
        <taxon>Meliaceae</taxon>
        <taxon>Melia</taxon>
    </lineage>
</organism>
<accession>A0ACC1X8I8</accession>
<dbReference type="Proteomes" id="UP001164539">
    <property type="component" value="Chromosome 11"/>
</dbReference>
<protein>
    <submittedName>
        <fullName evidence="1">Protein-lysine N-methyltransferase</fullName>
    </submittedName>
</protein>
<comment type="caution">
    <text evidence="1">The sequence shown here is derived from an EMBL/GenBank/DDBJ whole genome shotgun (WGS) entry which is preliminary data.</text>
</comment>
<proteinExistence type="predicted"/>
<dbReference type="EMBL" id="CM051404">
    <property type="protein sequence ID" value="KAJ4706999.1"/>
    <property type="molecule type" value="Genomic_DNA"/>
</dbReference>
<reference evidence="1 2" key="1">
    <citation type="journal article" date="2023" name="Science">
        <title>Complex scaffold remodeling in plant triterpene biosynthesis.</title>
        <authorList>
            <person name="De La Pena R."/>
            <person name="Hodgson H."/>
            <person name="Liu J.C."/>
            <person name="Stephenson M.J."/>
            <person name="Martin A.C."/>
            <person name="Owen C."/>
            <person name="Harkess A."/>
            <person name="Leebens-Mack J."/>
            <person name="Jimenez L.E."/>
            <person name="Osbourn A."/>
            <person name="Sattely E.S."/>
        </authorList>
    </citation>
    <scope>NUCLEOTIDE SEQUENCE [LARGE SCALE GENOMIC DNA]</scope>
    <source>
        <strain evidence="2">cv. JPN11</strain>
        <tissue evidence="1">Leaf</tissue>
    </source>
</reference>